<protein>
    <recommendedName>
        <fullName evidence="4">Flavoprotein domain-containing protein</fullName>
    </recommendedName>
</protein>
<dbReference type="GO" id="GO:0003824">
    <property type="term" value="F:catalytic activity"/>
    <property type="evidence" value="ECO:0007669"/>
    <property type="project" value="InterPro"/>
</dbReference>
<dbReference type="OrthoDB" id="5126881at2759"/>
<dbReference type="GeneID" id="34447376"/>
<reference evidence="2 3" key="1">
    <citation type="journal article" date="2016" name="Genome Biol. Evol.">
        <title>Draft genome sequence of an aflatoxigenic Aspergillus species, A. bombycis.</title>
        <authorList>
            <person name="Moore G.G."/>
            <person name="Mack B.M."/>
            <person name="Beltz S.B."/>
            <person name="Gilbert M.K."/>
        </authorList>
    </citation>
    <scope>NUCLEOTIDE SEQUENCE [LARGE SCALE GENOMIC DNA]</scope>
    <source>
        <strain evidence="3">NRRL 26010</strain>
    </source>
</reference>
<evidence type="ECO:0000313" key="3">
    <source>
        <dbReference type="Proteomes" id="UP000179179"/>
    </source>
</evidence>
<feature type="region of interest" description="Disordered" evidence="1">
    <location>
        <begin position="26"/>
        <end position="74"/>
    </location>
</feature>
<evidence type="ECO:0008006" key="4">
    <source>
        <dbReference type="Google" id="ProtNLM"/>
    </source>
</evidence>
<dbReference type="STRING" id="109264.A0A1F8A791"/>
<accession>A0A1F8A791</accession>
<dbReference type="RefSeq" id="XP_022390942.1">
    <property type="nucleotide sequence ID" value="XM_022531116.1"/>
</dbReference>
<evidence type="ECO:0000313" key="2">
    <source>
        <dbReference type="EMBL" id="OGM47225.1"/>
    </source>
</evidence>
<proteinExistence type="predicted"/>
<dbReference type="Proteomes" id="UP000179179">
    <property type="component" value="Unassembled WGS sequence"/>
</dbReference>
<dbReference type="SUPFAM" id="SSF52507">
    <property type="entry name" value="Homo-oligomeric flavin-containing Cys decarboxylases, HFCD"/>
    <property type="match status" value="1"/>
</dbReference>
<sequence>MSPDVWTRSAESSTYLGLGSTASKFTSGYPRRNGKWAKERSRDGSPKHILERGRDHTQRRLGASPATHPPSTTIHIHISGETKRPTRMVVGMTGATEAAYAIRMLAILRQLRVETRLAPSNWAMATLQYETFISEAERLVLP</sequence>
<dbReference type="InterPro" id="IPR036551">
    <property type="entry name" value="Flavin_trans-like"/>
</dbReference>
<feature type="compositionally biased region" description="Basic and acidic residues" evidence="1">
    <location>
        <begin position="36"/>
        <end position="58"/>
    </location>
</feature>
<organism evidence="2 3">
    <name type="scientific">Aspergillus bombycis</name>
    <dbReference type="NCBI Taxonomy" id="109264"/>
    <lineage>
        <taxon>Eukaryota</taxon>
        <taxon>Fungi</taxon>
        <taxon>Dikarya</taxon>
        <taxon>Ascomycota</taxon>
        <taxon>Pezizomycotina</taxon>
        <taxon>Eurotiomycetes</taxon>
        <taxon>Eurotiomycetidae</taxon>
        <taxon>Eurotiales</taxon>
        <taxon>Aspergillaceae</taxon>
        <taxon>Aspergillus</taxon>
    </lineage>
</organism>
<evidence type="ECO:0000256" key="1">
    <source>
        <dbReference type="SAM" id="MobiDB-lite"/>
    </source>
</evidence>
<dbReference type="AlphaFoldDB" id="A0A1F8A791"/>
<name>A0A1F8A791_9EURO</name>
<gene>
    <name evidence="2" type="ORF">ABOM_003986</name>
</gene>
<comment type="caution">
    <text evidence="2">The sequence shown here is derived from an EMBL/GenBank/DDBJ whole genome shotgun (WGS) entry which is preliminary data.</text>
</comment>
<dbReference type="EMBL" id="LYCR01000025">
    <property type="protein sequence ID" value="OGM47225.1"/>
    <property type="molecule type" value="Genomic_DNA"/>
</dbReference>
<dbReference type="Gene3D" id="3.40.50.1950">
    <property type="entry name" value="Flavin prenyltransferase-like"/>
    <property type="match status" value="1"/>
</dbReference>
<keyword evidence="3" id="KW-1185">Reference proteome</keyword>